<dbReference type="Pfam" id="PF00668">
    <property type="entry name" value="Condensation"/>
    <property type="match status" value="1"/>
</dbReference>
<dbReference type="Pfam" id="PF16911">
    <property type="entry name" value="PapA_C"/>
    <property type="match status" value="1"/>
</dbReference>
<evidence type="ECO:0000256" key="11">
    <source>
        <dbReference type="ARBA" id="ARBA00032317"/>
    </source>
</evidence>
<evidence type="ECO:0000256" key="9">
    <source>
        <dbReference type="ARBA" id="ARBA00023315"/>
    </source>
</evidence>
<dbReference type="EC" id="2.3.1.282" evidence="5"/>
<comment type="caution">
    <text evidence="16">The sequence shown here is derived from an EMBL/GenBank/DDBJ whole genome shotgun (WGS) entry which is preliminary data.</text>
</comment>
<proteinExistence type="inferred from homology"/>
<gene>
    <name evidence="16" type="ORF">GV789_05770</name>
</gene>
<feature type="domain" description="Phthiocerol/phthiodiolone dimycocerosyl transferase C-terminal" evidence="15">
    <location>
        <begin position="218"/>
        <end position="403"/>
    </location>
</feature>
<dbReference type="Proteomes" id="UP000468928">
    <property type="component" value="Unassembled WGS sequence"/>
</dbReference>
<dbReference type="InterPro" id="IPR052058">
    <property type="entry name" value="Alcohol_O-acetyltransferase"/>
</dbReference>
<keyword evidence="13" id="KW-0472">Membrane</keyword>
<keyword evidence="7" id="KW-0444">Lipid biosynthesis</keyword>
<evidence type="ECO:0000256" key="2">
    <source>
        <dbReference type="ARBA" id="ARBA00000625"/>
    </source>
</evidence>
<evidence type="ECO:0000313" key="16">
    <source>
        <dbReference type="EMBL" id="NEW43969.1"/>
    </source>
</evidence>
<feature type="transmembrane region" description="Helical" evidence="13">
    <location>
        <begin position="12"/>
        <end position="33"/>
    </location>
</feature>
<dbReference type="InterPro" id="IPR031641">
    <property type="entry name" value="PapA_C"/>
</dbReference>
<dbReference type="AlphaFoldDB" id="A0A6P1D370"/>
<feature type="domain" description="Condensation" evidence="14">
    <location>
        <begin position="36"/>
        <end position="159"/>
    </location>
</feature>
<keyword evidence="9" id="KW-0012">Acyltransferase</keyword>
<dbReference type="InterPro" id="IPR001242">
    <property type="entry name" value="Condensation_dom"/>
</dbReference>
<keyword evidence="8" id="KW-0808">Transferase</keyword>
<evidence type="ECO:0000256" key="8">
    <source>
        <dbReference type="ARBA" id="ARBA00022679"/>
    </source>
</evidence>
<evidence type="ECO:0000259" key="15">
    <source>
        <dbReference type="Pfam" id="PF16911"/>
    </source>
</evidence>
<evidence type="ECO:0000256" key="3">
    <source>
        <dbReference type="ARBA" id="ARBA00001907"/>
    </source>
</evidence>
<dbReference type="PANTHER" id="PTHR28037:SF1">
    <property type="entry name" value="ALCOHOL O-ACETYLTRANSFERASE 1-RELATED"/>
    <property type="match status" value="1"/>
</dbReference>
<dbReference type="GO" id="GO:0008610">
    <property type="term" value="P:lipid biosynthetic process"/>
    <property type="evidence" value="ECO:0007669"/>
    <property type="project" value="UniProtKB-ARBA"/>
</dbReference>
<organism evidence="16 17">
    <name type="scientific">Nocardia cyriacigeorgica</name>
    <dbReference type="NCBI Taxonomy" id="135487"/>
    <lineage>
        <taxon>Bacteria</taxon>
        <taxon>Bacillati</taxon>
        <taxon>Actinomycetota</taxon>
        <taxon>Actinomycetes</taxon>
        <taxon>Mycobacteriales</taxon>
        <taxon>Nocardiaceae</taxon>
        <taxon>Nocardia</taxon>
    </lineage>
</organism>
<evidence type="ECO:0000256" key="12">
    <source>
        <dbReference type="ARBA" id="ARBA00033407"/>
    </source>
</evidence>
<evidence type="ECO:0000256" key="5">
    <source>
        <dbReference type="ARBA" id="ARBA00012866"/>
    </source>
</evidence>
<evidence type="ECO:0000256" key="13">
    <source>
        <dbReference type="SAM" id="Phobius"/>
    </source>
</evidence>
<evidence type="ECO:0000256" key="1">
    <source>
        <dbReference type="ARBA" id="ARBA00000026"/>
    </source>
</evidence>
<evidence type="ECO:0000259" key="14">
    <source>
        <dbReference type="Pfam" id="PF00668"/>
    </source>
</evidence>
<evidence type="ECO:0000256" key="4">
    <source>
        <dbReference type="ARBA" id="ARBA00006558"/>
    </source>
</evidence>
<accession>A0A6P1D370</accession>
<protein>
    <recommendedName>
        <fullName evidence="6">Phthiocerol/phthiodiolone dimycocerosyl transferase</fullName>
        <ecNumber evidence="5">2.3.1.282</ecNumber>
    </recommendedName>
    <alternativeName>
        <fullName evidence="12">Acyltransferase PapA5</fullName>
    </alternativeName>
    <alternativeName>
        <fullName evidence="10">Phthiocerol/phthiodiolone O-acyltransferase</fullName>
    </alternativeName>
    <alternativeName>
        <fullName evidence="11">Polyketide synthase-associated protein A5</fullName>
    </alternativeName>
</protein>
<dbReference type="GO" id="GO:0016746">
    <property type="term" value="F:acyltransferase activity"/>
    <property type="evidence" value="ECO:0007669"/>
    <property type="project" value="UniProtKB-KW"/>
</dbReference>
<keyword evidence="7" id="KW-0443">Lipid metabolism</keyword>
<comment type="catalytic activity">
    <reaction evidence="3">
        <text>2 a mycocerosyl-[mycocerosic acid synthase] + a phthiodiolone = a dimycocerosyl phthiodiolone + 2 holo-[mycocerosic acid synthase].</text>
        <dbReference type="EC" id="2.3.1.282"/>
    </reaction>
</comment>
<sequence length="438" mass="46649">MTAQRPLSHFEAAYFTAGATFGSVVTGGMPLYIGTTVTGRVDERILRLVLDELAAAHPLLRSRVVHDAGGAKQFVVDDGFHPQLEVCAGGEREYFRLVNEERTWSEGLFSARLLREDDREQIVLVIHHGISDGRSVFALLDQLWRRYTAHLTGSSSPGPAPERDLPPAADVRMADIVDRAAVAEWSATVAAQVAMAGPDSAPAAVPHDRVGAIDPLDRFAMVRIELDPDETAAFVNSARAHRISVNSLFSGAAMVALRAVLDGEGPLLLSLGHAADLRSQLVPPLPVGTVANWASGIGTVMPVDAGADPYELGRTVGAGVRASLDRREHALVMLAAQTIGDDSVMAALLSARPSLTVSNIGRLPAHSLPAGLTFVRDDIFAMAPTIPPKLTVFTVGDRMTVQVEFDTALYSTVRQARLRTALAQVLQSIGVESGALRG</sequence>
<dbReference type="Gene3D" id="3.30.559.30">
    <property type="entry name" value="Nonribosomal peptide synthetase, condensation domain"/>
    <property type="match status" value="1"/>
</dbReference>
<dbReference type="InterPro" id="IPR023213">
    <property type="entry name" value="CAT-like_dom_sf"/>
</dbReference>
<evidence type="ECO:0000256" key="7">
    <source>
        <dbReference type="ARBA" id="ARBA00022516"/>
    </source>
</evidence>
<dbReference type="PANTHER" id="PTHR28037">
    <property type="entry name" value="ALCOHOL O-ACETYLTRANSFERASE 1-RELATED"/>
    <property type="match status" value="1"/>
</dbReference>
<dbReference type="SUPFAM" id="SSF52777">
    <property type="entry name" value="CoA-dependent acyltransferases"/>
    <property type="match status" value="2"/>
</dbReference>
<dbReference type="EMBL" id="JAAGUZ010000011">
    <property type="protein sequence ID" value="NEW43969.1"/>
    <property type="molecule type" value="Genomic_DNA"/>
</dbReference>
<dbReference type="Gene3D" id="3.30.559.10">
    <property type="entry name" value="Chloramphenicol acetyltransferase-like domain"/>
    <property type="match status" value="1"/>
</dbReference>
<evidence type="ECO:0000313" key="17">
    <source>
        <dbReference type="Proteomes" id="UP000468928"/>
    </source>
</evidence>
<evidence type="ECO:0000256" key="6">
    <source>
        <dbReference type="ARBA" id="ARBA00013449"/>
    </source>
</evidence>
<comment type="similarity">
    <text evidence="4">Belongs to the acyltransferase PapA5 family.</text>
</comment>
<keyword evidence="13" id="KW-0812">Transmembrane</keyword>
<name>A0A6P1D370_9NOCA</name>
<dbReference type="RefSeq" id="WP_163823380.1">
    <property type="nucleotide sequence ID" value="NZ_JAAGUY010000004.1"/>
</dbReference>
<evidence type="ECO:0000256" key="10">
    <source>
        <dbReference type="ARBA" id="ARBA00030465"/>
    </source>
</evidence>
<reference evidence="16 17" key="1">
    <citation type="submission" date="2020-01" db="EMBL/GenBank/DDBJ databases">
        <title>Genetics and antimicrobial susceptibilities of Nocardia species isolated from the soil; a comparison with species isolated from humans.</title>
        <authorList>
            <person name="Carrasco G."/>
            <person name="Monzon S."/>
            <person name="Sansegundo M."/>
            <person name="Garcia E."/>
            <person name="Garrido N."/>
            <person name="Medina M.J."/>
            <person name="Villalon P."/>
            <person name="Ramirez-Arocha A.C."/>
            <person name="Jimenez P."/>
            <person name="Cuesta I."/>
            <person name="Valdezate S."/>
        </authorList>
    </citation>
    <scope>NUCLEOTIDE SEQUENCE [LARGE SCALE GENOMIC DNA]</scope>
    <source>
        <strain evidence="16 17">CNM20110639</strain>
    </source>
</reference>
<keyword evidence="13" id="KW-1133">Transmembrane helix</keyword>
<comment type="catalytic activity">
    <reaction evidence="1">
        <text>2 a mycocerosyl-[mycocerosic acid synthase] + a phthiocerol = a dimycocerosyl phthiocerol + 2 holo-[mycocerosic acid synthase].</text>
        <dbReference type="EC" id="2.3.1.282"/>
    </reaction>
</comment>
<comment type="catalytic activity">
    <reaction evidence="2">
        <text>2 a mycocerosyl-[mycocerosic acid synthase] + a phenolphthiocerol = a dimycocerosyl phenolphthiocerol + 2 holo-[mycocerosic acid synthase].</text>
        <dbReference type="EC" id="2.3.1.282"/>
    </reaction>
</comment>